<feature type="region of interest" description="Disordered" evidence="1">
    <location>
        <begin position="15"/>
        <end position="34"/>
    </location>
</feature>
<feature type="compositionally biased region" description="Basic and acidic residues" evidence="1">
    <location>
        <begin position="15"/>
        <end position="27"/>
    </location>
</feature>
<dbReference type="OrthoDB" id="5847909at2759"/>
<gene>
    <name evidence="2" type="primary">Acey_s0023.g871</name>
    <name evidence="2" type="ORF">Y032_0023g871</name>
</gene>
<dbReference type="EMBL" id="JARK01001359">
    <property type="protein sequence ID" value="EYC20101.1"/>
    <property type="molecule type" value="Genomic_DNA"/>
</dbReference>
<protein>
    <submittedName>
        <fullName evidence="2">Uncharacterized protein</fullName>
    </submittedName>
</protein>
<proteinExistence type="predicted"/>
<evidence type="ECO:0000313" key="2">
    <source>
        <dbReference type="EMBL" id="EYC20101.1"/>
    </source>
</evidence>
<dbReference type="AlphaFoldDB" id="A0A016UYM5"/>
<name>A0A016UYM5_9BILA</name>
<organism evidence="2 3">
    <name type="scientific">Ancylostoma ceylanicum</name>
    <dbReference type="NCBI Taxonomy" id="53326"/>
    <lineage>
        <taxon>Eukaryota</taxon>
        <taxon>Metazoa</taxon>
        <taxon>Ecdysozoa</taxon>
        <taxon>Nematoda</taxon>
        <taxon>Chromadorea</taxon>
        <taxon>Rhabditida</taxon>
        <taxon>Rhabditina</taxon>
        <taxon>Rhabditomorpha</taxon>
        <taxon>Strongyloidea</taxon>
        <taxon>Ancylostomatidae</taxon>
        <taxon>Ancylostomatinae</taxon>
        <taxon>Ancylostoma</taxon>
    </lineage>
</organism>
<accession>A0A016UYM5</accession>
<evidence type="ECO:0000313" key="3">
    <source>
        <dbReference type="Proteomes" id="UP000024635"/>
    </source>
</evidence>
<comment type="caution">
    <text evidence="2">The sequence shown here is derived from an EMBL/GenBank/DDBJ whole genome shotgun (WGS) entry which is preliminary data.</text>
</comment>
<dbReference type="Proteomes" id="UP000024635">
    <property type="component" value="Unassembled WGS sequence"/>
</dbReference>
<sequence length="96" mass="11118">MKLEALWIQAKNPKMKEHLDGKQRSRESTPLGNHRRVQHDGASFYVNVKILAQAPETSVRKTLEALWIQAKNPKMNCEEECLSITRELAPYLELLF</sequence>
<reference evidence="3" key="1">
    <citation type="journal article" date="2015" name="Nat. Genet.">
        <title>The genome and transcriptome of the zoonotic hookworm Ancylostoma ceylanicum identify infection-specific gene families.</title>
        <authorList>
            <person name="Schwarz E.M."/>
            <person name="Hu Y."/>
            <person name="Antoshechkin I."/>
            <person name="Miller M.M."/>
            <person name="Sternberg P.W."/>
            <person name="Aroian R.V."/>
        </authorList>
    </citation>
    <scope>NUCLEOTIDE SEQUENCE</scope>
    <source>
        <strain evidence="3">HY135</strain>
    </source>
</reference>
<evidence type="ECO:0000256" key="1">
    <source>
        <dbReference type="SAM" id="MobiDB-lite"/>
    </source>
</evidence>
<keyword evidence="3" id="KW-1185">Reference proteome</keyword>